<dbReference type="EMBL" id="JAACJN010000003">
    <property type="protein sequence ID" value="KAF5392988.1"/>
    <property type="molecule type" value="Genomic_DNA"/>
</dbReference>
<accession>A0A8H5I0P3</accession>
<dbReference type="OrthoDB" id="411064at2759"/>
<dbReference type="GO" id="GO:0046872">
    <property type="term" value="F:metal ion binding"/>
    <property type="evidence" value="ECO:0007669"/>
    <property type="project" value="UniProtKB-KW"/>
</dbReference>
<dbReference type="Proteomes" id="UP000518752">
    <property type="component" value="Unassembled WGS sequence"/>
</dbReference>
<keyword evidence="2" id="KW-0479">Metal-binding</keyword>
<proteinExistence type="inferred from homology"/>
<evidence type="ECO:0000313" key="4">
    <source>
        <dbReference type="EMBL" id="KAF5392988.1"/>
    </source>
</evidence>
<comment type="caution">
    <text evidence="4">The sequence shown here is derived from an EMBL/GenBank/DDBJ whole genome shotgun (WGS) entry which is preliminary data.</text>
</comment>
<gene>
    <name evidence="4" type="ORF">D9757_001162</name>
</gene>
<evidence type="ECO:0000256" key="1">
    <source>
        <dbReference type="ARBA" id="ARBA00010211"/>
    </source>
</evidence>
<dbReference type="AlphaFoldDB" id="A0A8H5I0P3"/>
<evidence type="ECO:0000259" key="3">
    <source>
        <dbReference type="Pfam" id="PF01557"/>
    </source>
</evidence>
<dbReference type="GO" id="GO:0003824">
    <property type="term" value="F:catalytic activity"/>
    <property type="evidence" value="ECO:0007669"/>
    <property type="project" value="InterPro"/>
</dbReference>
<name>A0A8H5I0P3_9AGAR</name>
<dbReference type="InterPro" id="IPR011234">
    <property type="entry name" value="Fumarylacetoacetase-like_C"/>
</dbReference>
<sequence length="161" mass="17463">MAPIRTQWTRLIRFVAAETGGVHIGQPVDPNLDVGVAAHKGTPFKAHEIIGSALDPTSEVTKKELTVKYLLSPLSKRQVGFVRCLGLNYSDHAAEANLQAPAYPVLFVKPASSLIGPEGTVVIPAAAQPVDKHLPDYEVEFTIVIGKPAKDVKKKTLWIMF</sequence>
<protein>
    <recommendedName>
        <fullName evidence="3">Fumarylacetoacetase-like C-terminal domain-containing protein</fullName>
    </recommendedName>
</protein>
<organism evidence="4 5">
    <name type="scientific">Collybiopsis confluens</name>
    <dbReference type="NCBI Taxonomy" id="2823264"/>
    <lineage>
        <taxon>Eukaryota</taxon>
        <taxon>Fungi</taxon>
        <taxon>Dikarya</taxon>
        <taxon>Basidiomycota</taxon>
        <taxon>Agaricomycotina</taxon>
        <taxon>Agaricomycetes</taxon>
        <taxon>Agaricomycetidae</taxon>
        <taxon>Agaricales</taxon>
        <taxon>Marasmiineae</taxon>
        <taxon>Omphalotaceae</taxon>
        <taxon>Collybiopsis</taxon>
    </lineage>
</organism>
<feature type="domain" description="Fumarylacetoacetase-like C-terminal" evidence="3">
    <location>
        <begin position="82"/>
        <end position="155"/>
    </location>
</feature>
<dbReference type="InterPro" id="IPR036663">
    <property type="entry name" value="Fumarylacetoacetase_C_sf"/>
</dbReference>
<evidence type="ECO:0000256" key="2">
    <source>
        <dbReference type="ARBA" id="ARBA00022723"/>
    </source>
</evidence>
<evidence type="ECO:0000313" key="5">
    <source>
        <dbReference type="Proteomes" id="UP000518752"/>
    </source>
</evidence>
<dbReference type="Pfam" id="PF01557">
    <property type="entry name" value="FAA_hydrolase"/>
    <property type="match status" value="1"/>
</dbReference>
<keyword evidence="5" id="KW-1185">Reference proteome</keyword>
<dbReference type="SUPFAM" id="SSF56529">
    <property type="entry name" value="FAH"/>
    <property type="match status" value="1"/>
</dbReference>
<reference evidence="4 5" key="1">
    <citation type="journal article" date="2020" name="ISME J.">
        <title>Uncovering the hidden diversity of litter-decomposition mechanisms in mushroom-forming fungi.</title>
        <authorList>
            <person name="Floudas D."/>
            <person name="Bentzer J."/>
            <person name="Ahren D."/>
            <person name="Johansson T."/>
            <person name="Persson P."/>
            <person name="Tunlid A."/>
        </authorList>
    </citation>
    <scope>NUCLEOTIDE SEQUENCE [LARGE SCALE GENOMIC DNA]</scope>
    <source>
        <strain evidence="4 5">CBS 406.79</strain>
    </source>
</reference>
<dbReference type="Gene3D" id="3.90.850.10">
    <property type="entry name" value="Fumarylacetoacetase-like, C-terminal domain"/>
    <property type="match status" value="1"/>
</dbReference>
<dbReference type="PANTHER" id="PTHR11820">
    <property type="entry name" value="ACYLPYRUVASE"/>
    <property type="match status" value="1"/>
</dbReference>
<comment type="similarity">
    <text evidence="1">Belongs to the FAH family.</text>
</comment>